<dbReference type="OrthoDB" id="712730at2"/>
<proteinExistence type="predicted"/>
<dbReference type="InterPro" id="IPR010297">
    <property type="entry name" value="DUF900_hydrolase"/>
</dbReference>
<name>A0A3L9M8D9_9FLAO</name>
<protein>
    <submittedName>
        <fullName evidence="2">Alpha/beta hydrolase</fullName>
    </submittedName>
</protein>
<evidence type="ECO:0000313" key="2">
    <source>
        <dbReference type="EMBL" id="RLZ07534.1"/>
    </source>
</evidence>
<gene>
    <name evidence="2" type="ORF">EAH69_11220</name>
</gene>
<comment type="caution">
    <text evidence="2">The sequence shown here is derived from an EMBL/GenBank/DDBJ whole genome shotgun (WGS) entry which is preliminary data.</text>
</comment>
<dbReference type="Pfam" id="PF05990">
    <property type="entry name" value="DUF900"/>
    <property type="match status" value="1"/>
</dbReference>
<feature type="signal peptide" evidence="1">
    <location>
        <begin position="1"/>
        <end position="23"/>
    </location>
</feature>
<dbReference type="RefSeq" id="WP_121935300.1">
    <property type="nucleotide sequence ID" value="NZ_RDOJ01000017.1"/>
</dbReference>
<dbReference type="EMBL" id="RDOJ01000017">
    <property type="protein sequence ID" value="RLZ07534.1"/>
    <property type="molecule type" value="Genomic_DNA"/>
</dbReference>
<dbReference type="GO" id="GO:0016787">
    <property type="term" value="F:hydrolase activity"/>
    <property type="evidence" value="ECO:0007669"/>
    <property type="project" value="UniProtKB-KW"/>
</dbReference>
<organism evidence="2 3">
    <name type="scientific">Faecalibacter macacae</name>
    <dbReference type="NCBI Taxonomy" id="1859289"/>
    <lineage>
        <taxon>Bacteria</taxon>
        <taxon>Pseudomonadati</taxon>
        <taxon>Bacteroidota</taxon>
        <taxon>Flavobacteriia</taxon>
        <taxon>Flavobacteriales</taxon>
        <taxon>Weeksellaceae</taxon>
        <taxon>Faecalibacter</taxon>
    </lineage>
</organism>
<dbReference type="Proteomes" id="UP000275348">
    <property type="component" value="Unassembled WGS sequence"/>
</dbReference>
<dbReference type="AlphaFoldDB" id="A0A3L9M8D9"/>
<reference evidence="2 3" key="1">
    <citation type="submission" date="2018-10" db="EMBL/GenBank/DDBJ databases">
        <authorList>
            <person name="Chen X."/>
        </authorList>
    </citation>
    <scope>NUCLEOTIDE SEQUENCE [LARGE SCALE GENOMIC DNA]</scope>
    <source>
        <strain evidence="2 3">YIM 102668</strain>
    </source>
</reference>
<feature type="chain" id="PRO_5018201864" evidence="1">
    <location>
        <begin position="24"/>
        <end position="347"/>
    </location>
</feature>
<dbReference type="PROSITE" id="PS51257">
    <property type="entry name" value="PROKAR_LIPOPROTEIN"/>
    <property type="match status" value="1"/>
</dbReference>
<accession>A0A3L9M8D9</accession>
<evidence type="ECO:0000313" key="3">
    <source>
        <dbReference type="Proteomes" id="UP000275348"/>
    </source>
</evidence>
<keyword evidence="2" id="KW-0378">Hydrolase</keyword>
<keyword evidence="1" id="KW-0732">Signal</keyword>
<evidence type="ECO:0000256" key="1">
    <source>
        <dbReference type="SAM" id="SignalP"/>
    </source>
</evidence>
<sequence length="347" mass="39401">MNLKNFIYFTLLAVFITSCTVSHNVPTSQVPNNFINPNITSSYVDQNGNFFPNQWKTKYGTPPKNATRKEYSLMKIATESGFEADLTKFETTQLKGFADRVKNKKRIIIFVHGINNDYMASLTNYNKARTYMDLNLQKDEVVNFYWDGLKTSSIFGAAKVWISATTNSQLAGEFGLRRILNSIKNKEIYIISHSRGASVVLSALKNPVLSSTEKRIAEKFHHLDIVEDQELKENGNKIYSIMLAPAIGEDDFKDDQGVFKVFTPQLKTIHSTINKTDFVLGKGKTGILSKRLTSTDFGFDPETQQKIASQYNLCDATDFTGQKSHDFKDYINNPKFKEILKKFKLAK</sequence>
<keyword evidence="3" id="KW-1185">Reference proteome</keyword>